<keyword evidence="1 4" id="KW-0413">Isomerase</keyword>
<feature type="domain" description="PpiC" evidence="3">
    <location>
        <begin position="222"/>
        <end position="324"/>
    </location>
</feature>
<dbReference type="PROSITE" id="PS50198">
    <property type="entry name" value="PPIC_PPIASE_2"/>
    <property type="match status" value="2"/>
</dbReference>
<feature type="domain" description="PpiC" evidence="3">
    <location>
        <begin position="118"/>
        <end position="217"/>
    </location>
</feature>
<keyword evidence="5" id="KW-1185">Reference proteome</keyword>
<sequence>MRIHKLPLLLLTALAVSAAGYSQTLFTYGAKTVSKDEFIKAFNKNPDTTGDRSEKLKQYLDLYVNFKLKLQAATDEKLSNDPAYKAEADNFRTQLTENYINEQADINGLVKEAFLRSQKDILLAHVFVEVKPEGDTLPGYNRISEAYNALKAGKDFSAVSAEYSSNAAVDPAKGVIGYVTVFTLPYAIENLVYSLPPNTYSNIYRSKAGFHIFKNLGERPAVGKRKVQQILLAVPASFTPEEKAKITALKDSVYHLLKSGASFDKMVQEFSAPNNNYDPSNIIEVGVGQYSQDFEDKVFALKNVGDISEPFENEYGYNIIKLLETMPVNKDESDVMARARLQERVEQDNRLSIARDALIEKWKKQIKYTPATYNAKDLAAYIDSSLKKGRALTAFKGITPNTILFSFAKERISADKWFQYNKDIREMAPYDQHNPDVLMNQFVKTSADKYYRAHIEEFHPPVAAQLKEFNEANLLFSVMDKHVWSRAAEDSVGLKNYYNQHKDQYKWQPGVSAVIFSSSSKEVIDGIAGAMARNAKDWRAIAEPYSEMATADSSRFEDGQLPLKQPVPMQKGYLSKPEQNETGDTYTLVYVFDVFKDPGQRSFDEARGMVINDYQQVLEQKWITELKKKYPVKMNDAIVNTL</sequence>
<dbReference type="Gene3D" id="3.10.50.40">
    <property type="match status" value="2"/>
</dbReference>
<dbReference type="InterPro" id="IPR000297">
    <property type="entry name" value="PPIase_PpiC"/>
</dbReference>
<evidence type="ECO:0000256" key="1">
    <source>
        <dbReference type="PROSITE-ProRule" id="PRU00278"/>
    </source>
</evidence>
<dbReference type="PANTHER" id="PTHR47245:SF2">
    <property type="entry name" value="PEPTIDYL-PROLYL CIS-TRANS ISOMERASE HP_0175-RELATED"/>
    <property type="match status" value="1"/>
</dbReference>
<dbReference type="InterPro" id="IPR050245">
    <property type="entry name" value="PrsA_foldase"/>
</dbReference>
<evidence type="ECO:0000313" key="5">
    <source>
        <dbReference type="Proteomes" id="UP000628448"/>
    </source>
</evidence>
<evidence type="ECO:0000313" key="4">
    <source>
        <dbReference type="EMBL" id="MBG9375985.1"/>
    </source>
</evidence>
<protein>
    <submittedName>
        <fullName evidence="4">Peptidylprolyl isomerase</fullName>
    </submittedName>
</protein>
<dbReference type="EMBL" id="JADWYR010000001">
    <property type="protein sequence ID" value="MBG9375985.1"/>
    <property type="molecule type" value="Genomic_DNA"/>
</dbReference>
<accession>A0A931GV29</accession>
<dbReference type="PANTHER" id="PTHR47245">
    <property type="entry name" value="PEPTIDYLPROLYL ISOMERASE"/>
    <property type="match status" value="1"/>
</dbReference>
<feature type="signal peptide" evidence="2">
    <location>
        <begin position="1"/>
        <end position="18"/>
    </location>
</feature>
<comment type="caution">
    <text evidence="4">The sequence shown here is derived from an EMBL/GenBank/DDBJ whole genome shotgun (WGS) entry which is preliminary data.</text>
</comment>
<dbReference type="GO" id="GO:0003755">
    <property type="term" value="F:peptidyl-prolyl cis-trans isomerase activity"/>
    <property type="evidence" value="ECO:0007669"/>
    <property type="project" value="UniProtKB-KW"/>
</dbReference>
<feature type="chain" id="PRO_5038080644" evidence="2">
    <location>
        <begin position="19"/>
        <end position="642"/>
    </location>
</feature>
<dbReference type="InterPro" id="IPR046357">
    <property type="entry name" value="PPIase_dom_sf"/>
</dbReference>
<evidence type="ECO:0000259" key="3">
    <source>
        <dbReference type="PROSITE" id="PS50198"/>
    </source>
</evidence>
<dbReference type="SUPFAM" id="SSF54534">
    <property type="entry name" value="FKBP-like"/>
    <property type="match status" value="2"/>
</dbReference>
<name>A0A931GV29_9BACT</name>
<dbReference type="Pfam" id="PF00639">
    <property type="entry name" value="Rotamase"/>
    <property type="match status" value="2"/>
</dbReference>
<gene>
    <name evidence="4" type="ORF">I5907_07050</name>
</gene>
<reference evidence="4" key="1">
    <citation type="submission" date="2020-11" db="EMBL/GenBank/DDBJ databases">
        <title>Bacterial whole genome sequence for Panacibacter sp. DH6.</title>
        <authorList>
            <person name="Le V."/>
            <person name="Ko S."/>
            <person name="Ahn C.-Y."/>
            <person name="Oh H.-M."/>
        </authorList>
    </citation>
    <scope>NUCLEOTIDE SEQUENCE</scope>
    <source>
        <strain evidence="4">DH6</strain>
    </source>
</reference>
<evidence type="ECO:0000256" key="2">
    <source>
        <dbReference type="SAM" id="SignalP"/>
    </source>
</evidence>
<proteinExistence type="predicted"/>
<keyword evidence="2" id="KW-0732">Signal</keyword>
<dbReference type="RefSeq" id="WP_196990007.1">
    <property type="nucleotide sequence ID" value="NZ_JADWYR010000001.1"/>
</dbReference>
<dbReference type="Proteomes" id="UP000628448">
    <property type="component" value="Unassembled WGS sequence"/>
</dbReference>
<dbReference type="AlphaFoldDB" id="A0A931GV29"/>
<keyword evidence="1" id="KW-0697">Rotamase</keyword>
<organism evidence="4 5">
    <name type="scientific">Panacibacter microcysteis</name>
    <dbReference type="NCBI Taxonomy" id="2793269"/>
    <lineage>
        <taxon>Bacteria</taxon>
        <taxon>Pseudomonadati</taxon>
        <taxon>Bacteroidota</taxon>
        <taxon>Chitinophagia</taxon>
        <taxon>Chitinophagales</taxon>
        <taxon>Chitinophagaceae</taxon>
        <taxon>Panacibacter</taxon>
    </lineage>
</organism>